<dbReference type="SMART" id="SM00823">
    <property type="entry name" value="PKS_PP"/>
    <property type="match status" value="1"/>
</dbReference>
<dbReference type="PANTHER" id="PTHR45527:SF1">
    <property type="entry name" value="FATTY ACID SYNTHASE"/>
    <property type="match status" value="1"/>
</dbReference>
<dbReference type="Gene3D" id="1.10.1200.10">
    <property type="entry name" value="ACP-like"/>
    <property type="match status" value="1"/>
</dbReference>
<accession>A0A7H0I6C3</accession>
<dbReference type="InterPro" id="IPR000873">
    <property type="entry name" value="AMP-dep_synth/lig_dom"/>
</dbReference>
<protein>
    <submittedName>
        <fullName evidence="6">Amino acid adenylation domain-containing protein</fullName>
    </submittedName>
</protein>
<dbReference type="SUPFAM" id="SSF52777">
    <property type="entry name" value="CoA-dependent acyltransferases"/>
    <property type="match status" value="2"/>
</dbReference>
<dbReference type="InterPro" id="IPR009081">
    <property type="entry name" value="PP-bd_ACP"/>
</dbReference>
<feature type="region of interest" description="Disordered" evidence="4">
    <location>
        <begin position="135"/>
        <end position="156"/>
    </location>
</feature>
<dbReference type="GO" id="GO:0017000">
    <property type="term" value="P:antibiotic biosynthetic process"/>
    <property type="evidence" value="ECO:0007669"/>
    <property type="project" value="UniProtKB-ARBA"/>
</dbReference>
<dbReference type="InterPro" id="IPR023213">
    <property type="entry name" value="CAT-like_dom_sf"/>
</dbReference>
<dbReference type="InterPro" id="IPR010071">
    <property type="entry name" value="AA_adenyl_dom"/>
</dbReference>
<dbReference type="Gene3D" id="3.30.559.30">
    <property type="entry name" value="Nonribosomal peptide synthetase, condensation domain"/>
    <property type="match status" value="1"/>
</dbReference>
<reference evidence="6 7" key="1">
    <citation type="submission" date="2020-08" db="EMBL/GenBank/DDBJ databases">
        <title>A novel species.</title>
        <authorList>
            <person name="Gao J."/>
        </authorList>
    </citation>
    <scope>NUCLEOTIDE SEQUENCE [LARGE SCALE GENOMIC DNA]</scope>
    <source>
        <strain evidence="6 7">CRXT-G-22</strain>
    </source>
</reference>
<dbReference type="KEGG" id="sroi:IAG44_01870"/>
<evidence type="ECO:0000256" key="1">
    <source>
        <dbReference type="ARBA" id="ARBA00001957"/>
    </source>
</evidence>
<dbReference type="PROSITE" id="PS50075">
    <property type="entry name" value="CARRIER"/>
    <property type="match status" value="1"/>
</dbReference>
<dbReference type="Gene3D" id="3.40.50.980">
    <property type="match status" value="2"/>
</dbReference>
<dbReference type="PROSITE" id="PS00012">
    <property type="entry name" value="PHOSPHOPANTETHEINE"/>
    <property type="match status" value="1"/>
</dbReference>
<sequence>MTGAGPAPLSPPPAHGGPADVLAVAGSVRGPVDAAALREALRACRVGADVSVLDLRHIPAAEREGAVRDVLEEVAVGPWPDRPEGGAGPRFWLLLVPDGAVLAAAAHRAVLDEGSFGLLLREVCAAYGRPGRRPVLPAPSPVDASPSTVPSGTLPTDWPRPSALTGIAGTVAFGIPAGAASALRDLVKEAGTDESTALLAGLHALLSRLGAGAATTVACATGPGPARLSRADTGADPTFRALLREVADTEPDGPAGAAAVALTVRERPLLPAALGTLPLVPVQLPRTGSPHELRLVLEPRPGGGFDGTLEYAPELFEPVTAERTAARYALLLTAAAEDPAIPLSRLPLLTAEERHLVLEEWNRTGPVAPPEGCLHELIARQARTAPHAPAALCAGTTLTYGELDRRAERLARTLAGHGAGPGRVVAICARRSVNVVVGILAVLKAGAAWVPLDPAYPAERLAFMLSDSAAPVVLADSASAPLLGGGPATVLPLDAEQGAGDAPVEPFASGVTADALCYVIYTSGSTGVPKGAANTHRGVLNTMRSLVSRLRLGSATRLLQASSPTFDMSAFDVLSTLISGGCLVIPEQDEATDPARLLDLAHRAGLTVWSSTPALFRGALDEAYATGRGLPPGLRTVALGGDRFPPEVPALLADLAPGCRAFNFAGMTEVSFTTTAHPVTEEDTLRAAVPWGRPLPGQRTYVLDERGEPVPPGVPGELYIGGAGVGAGYWNRPELTARRFVPDPFTADPEARMYRTGDRVRHLPDGSVEFLGRLDHQVKVRGFRIETGEVEAALTRHPRVREAMVEARADETARGERRLVAHLAVTGPDALSVEELRAFLGERLPDHMIPSVFLAHDRIPLTPGGKTDRAALGAVAVPEGRPRLDTPYVAPRDEVERAIAAEWELVLGIGGIGAHDQFAALGGHSLLATAAVAALSDTFGVPLSARDLFEATTPALLAARVRSLRG</sequence>
<gene>
    <name evidence="6" type="ORF">IAG44_01870</name>
</gene>
<dbReference type="Pfam" id="PF00550">
    <property type="entry name" value="PP-binding"/>
    <property type="match status" value="1"/>
</dbReference>
<dbReference type="InterPro" id="IPR036736">
    <property type="entry name" value="ACP-like_sf"/>
</dbReference>
<dbReference type="InterPro" id="IPR006162">
    <property type="entry name" value="Ppantetheine_attach_site"/>
</dbReference>
<evidence type="ECO:0000256" key="3">
    <source>
        <dbReference type="ARBA" id="ARBA00022553"/>
    </source>
</evidence>
<dbReference type="PROSITE" id="PS00455">
    <property type="entry name" value="AMP_BINDING"/>
    <property type="match status" value="1"/>
</dbReference>
<name>A0A7H0I6C3_9ACTN</name>
<dbReference type="EMBL" id="CP060828">
    <property type="protein sequence ID" value="QNP68339.1"/>
    <property type="molecule type" value="Genomic_DNA"/>
</dbReference>
<dbReference type="NCBIfam" id="TIGR01733">
    <property type="entry name" value="AA-adenyl-dom"/>
    <property type="match status" value="1"/>
</dbReference>
<proteinExistence type="predicted"/>
<dbReference type="Pfam" id="PF13193">
    <property type="entry name" value="AMP-binding_C"/>
    <property type="match status" value="1"/>
</dbReference>
<evidence type="ECO:0000256" key="2">
    <source>
        <dbReference type="ARBA" id="ARBA00022450"/>
    </source>
</evidence>
<dbReference type="InterPro" id="IPR045851">
    <property type="entry name" value="AMP-bd_C_sf"/>
</dbReference>
<dbReference type="FunFam" id="2.30.38.10:FF:000001">
    <property type="entry name" value="Non-ribosomal peptide synthetase PvdI"/>
    <property type="match status" value="1"/>
</dbReference>
<evidence type="ECO:0000313" key="6">
    <source>
        <dbReference type="EMBL" id="QNP68339.1"/>
    </source>
</evidence>
<feature type="domain" description="Carrier" evidence="5">
    <location>
        <begin position="890"/>
        <end position="965"/>
    </location>
</feature>
<dbReference type="RefSeq" id="WP_187745381.1">
    <property type="nucleotide sequence ID" value="NZ_CP060828.1"/>
</dbReference>
<keyword evidence="3" id="KW-0597">Phosphoprotein</keyword>
<dbReference type="Gene3D" id="3.30.559.10">
    <property type="entry name" value="Chloramphenicol acetyltransferase-like domain"/>
    <property type="match status" value="1"/>
</dbReference>
<dbReference type="GO" id="GO:0043041">
    <property type="term" value="P:amino acid activation for nonribosomal peptide biosynthetic process"/>
    <property type="evidence" value="ECO:0007669"/>
    <property type="project" value="TreeGrafter"/>
</dbReference>
<evidence type="ECO:0000313" key="7">
    <source>
        <dbReference type="Proteomes" id="UP000516052"/>
    </source>
</evidence>
<dbReference type="InterPro" id="IPR020806">
    <property type="entry name" value="PKS_PP-bd"/>
</dbReference>
<dbReference type="FunFam" id="3.40.50.980:FF:000001">
    <property type="entry name" value="Non-ribosomal peptide synthetase"/>
    <property type="match status" value="1"/>
</dbReference>
<dbReference type="SUPFAM" id="SSF56801">
    <property type="entry name" value="Acetyl-CoA synthetase-like"/>
    <property type="match status" value="1"/>
</dbReference>
<dbReference type="Proteomes" id="UP000516052">
    <property type="component" value="Chromosome"/>
</dbReference>
<dbReference type="InterPro" id="IPR025110">
    <property type="entry name" value="AMP-bd_C"/>
</dbReference>
<dbReference type="GO" id="GO:0031177">
    <property type="term" value="F:phosphopantetheine binding"/>
    <property type="evidence" value="ECO:0007669"/>
    <property type="project" value="InterPro"/>
</dbReference>
<evidence type="ECO:0000259" key="5">
    <source>
        <dbReference type="PROSITE" id="PS50075"/>
    </source>
</evidence>
<dbReference type="SUPFAM" id="SSF47336">
    <property type="entry name" value="ACP-like"/>
    <property type="match status" value="1"/>
</dbReference>
<keyword evidence="7" id="KW-1185">Reference proteome</keyword>
<evidence type="ECO:0000256" key="4">
    <source>
        <dbReference type="SAM" id="MobiDB-lite"/>
    </source>
</evidence>
<feature type="compositionally biased region" description="Polar residues" evidence="4">
    <location>
        <begin position="145"/>
        <end position="154"/>
    </location>
</feature>
<organism evidence="6 7">
    <name type="scientific">Streptomyces roseirectus</name>
    <dbReference type="NCBI Taxonomy" id="2768066"/>
    <lineage>
        <taxon>Bacteria</taxon>
        <taxon>Bacillati</taxon>
        <taxon>Actinomycetota</taxon>
        <taxon>Actinomycetes</taxon>
        <taxon>Kitasatosporales</taxon>
        <taxon>Streptomycetaceae</taxon>
        <taxon>Streptomyces</taxon>
    </lineage>
</organism>
<dbReference type="Gene3D" id="3.30.300.30">
    <property type="match status" value="1"/>
</dbReference>
<dbReference type="CDD" id="cd05930">
    <property type="entry name" value="A_NRPS"/>
    <property type="match status" value="1"/>
</dbReference>
<dbReference type="AlphaFoldDB" id="A0A7H0I6C3"/>
<dbReference type="FunFam" id="3.40.50.12780:FF:000012">
    <property type="entry name" value="Non-ribosomal peptide synthetase"/>
    <property type="match status" value="1"/>
</dbReference>
<dbReference type="PANTHER" id="PTHR45527">
    <property type="entry name" value="NONRIBOSOMAL PEPTIDE SYNTHETASE"/>
    <property type="match status" value="1"/>
</dbReference>
<comment type="cofactor">
    <cofactor evidence="1">
        <name>pantetheine 4'-phosphate</name>
        <dbReference type="ChEBI" id="CHEBI:47942"/>
    </cofactor>
</comment>
<dbReference type="InterPro" id="IPR020845">
    <property type="entry name" value="AMP-binding_CS"/>
</dbReference>
<keyword evidence="2" id="KW-0596">Phosphopantetheine</keyword>
<dbReference type="Gene3D" id="2.30.38.10">
    <property type="entry name" value="Luciferase, Domain 3"/>
    <property type="match status" value="1"/>
</dbReference>
<dbReference type="Pfam" id="PF00501">
    <property type="entry name" value="AMP-binding"/>
    <property type="match status" value="1"/>
</dbReference>
<dbReference type="GO" id="GO:0044550">
    <property type="term" value="P:secondary metabolite biosynthetic process"/>
    <property type="evidence" value="ECO:0007669"/>
    <property type="project" value="TreeGrafter"/>
</dbReference>
<dbReference type="GO" id="GO:0005737">
    <property type="term" value="C:cytoplasm"/>
    <property type="evidence" value="ECO:0007669"/>
    <property type="project" value="TreeGrafter"/>
</dbReference>